<comment type="caution">
    <text evidence="1">The sequence shown here is derived from an EMBL/GenBank/DDBJ whole genome shotgun (WGS) entry which is preliminary data.</text>
</comment>
<reference evidence="1" key="2">
    <citation type="journal article" date="2022" name="New Phytol.">
        <title>Evolutionary transition to the ectomycorrhizal habit in the genomes of a hyperdiverse lineage of mushroom-forming fungi.</title>
        <authorList>
            <person name="Looney B."/>
            <person name="Miyauchi S."/>
            <person name="Morin E."/>
            <person name="Drula E."/>
            <person name="Courty P.E."/>
            <person name="Kohler A."/>
            <person name="Kuo A."/>
            <person name="LaButti K."/>
            <person name="Pangilinan J."/>
            <person name="Lipzen A."/>
            <person name="Riley R."/>
            <person name="Andreopoulos W."/>
            <person name="He G."/>
            <person name="Johnson J."/>
            <person name="Nolan M."/>
            <person name="Tritt A."/>
            <person name="Barry K.W."/>
            <person name="Grigoriev I.V."/>
            <person name="Nagy L.G."/>
            <person name="Hibbett D."/>
            <person name="Henrissat B."/>
            <person name="Matheny P.B."/>
            <person name="Labbe J."/>
            <person name="Martin F.M."/>
        </authorList>
    </citation>
    <scope>NUCLEOTIDE SEQUENCE</scope>
    <source>
        <strain evidence="1">HHB10654</strain>
    </source>
</reference>
<dbReference type="Proteomes" id="UP000814140">
    <property type="component" value="Unassembled WGS sequence"/>
</dbReference>
<evidence type="ECO:0000313" key="1">
    <source>
        <dbReference type="EMBL" id="KAI0056214.1"/>
    </source>
</evidence>
<keyword evidence="2" id="KW-1185">Reference proteome</keyword>
<proteinExistence type="predicted"/>
<dbReference type="EMBL" id="MU277268">
    <property type="protein sequence ID" value="KAI0056214.1"/>
    <property type="molecule type" value="Genomic_DNA"/>
</dbReference>
<sequence>MIANNTLGIHQRLGHGARATQAPGPFETLHAHELGWRNQEAFLESKGYMLRPRLRPG</sequence>
<evidence type="ECO:0000313" key="2">
    <source>
        <dbReference type="Proteomes" id="UP000814140"/>
    </source>
</evidence>
<gene>
    <name evidence="1" type="ORF">BV25DRAFT_1832440</name>
</gene>
<organism evidence="1 2">
    <name type="scientific">Artomyces pyxidatus</name>
    <dbReference type="NCBI Taxonomy" id="48021"/>
    <lineage>
        <taxon>Eukaryota</taxon>
        <taxon>Fungi</taxon>
        <taxon>Dikarya</taxon>
        <taxon>Basidiomycota</taxon>
        <taxon>Agaricomycotina</taxon>
        <taxon>Agaricomycetes</taxon>
        <taxon>Russulales</taxon>
        <taxon>Auriscalpiaceae</taxon>
        <taxon>Artomyces</taxon>
    </lineage>
</organism>
<reference evidence="1" key="1">
    <citation type="submission" date="2021-03" db="EMBL/GenBank/DDBJ databases">
        <authorList>
            <consortium name="DOE Joint Genome Institute"/>
            <person name="Ahrendt S."/>
            <person name="Looney B.P."/>
            <person name="Miyauchi S."/>
            <person name="Morin E."/>
            <person name="Drula E."/>
            <person name="Courty P.E."/>
            <person name="Chicoki N."/>
            <person name="Fauchery L."/>
            <person name="Kohler A."/>
            <person name="Kuo A."/>
            <person name="Labutti K."/>
            <person name="Pangilinan J."/>
            <person name="Lipzen A."/>
            <person name="Riley R."/>
            <person name="Andreopoulos W."/>
            <person name="He G."/>
            <person name="Johnson J."/>
            <person name="Barry K.W."/>
            <person name="Grigoriev I.V."/>
            <person name="Nagy L."/>
            <person name="Hibbett D."/>
            <person name="Henrissat B."/>
            <person name="Matheny P.B."/>
            <person name="Labbe J."/>
            <person name="Martin F."/>
        </authorList>
    </citation>
    <scope>NUCLEOTIDE SEQUENCE</scope>
    <source>
        <strain evidence="1">HHB10654</strain>
    </source>
</reference>
<protein>
    <submittedName>
        <fullName evidence="1">Uncharacterized protein</fullName>
    </submittedName>
</protein>
<accession>A0ACB8SI35</accession>
<name>A0ACB8SI35_9AGAM</name>